<reference evidence="2" key="1">
    <citation type="submission" date="2021-02" db="EMBL/GenBank/DDBJ databases">
        <authorList>
            <person name="Nowell W R."/>
        </authorList>
    </citation>
    <scope>NUCLEOTIDE SEQUENCE</scope>
</reference>
<gene>
    <name evidence="3" type="ORF">GRG538_LOCUS23382</name>
    <name evidence="2" type="ORF">TIS948_LOCUS9948</name>
</gene>
<proteinExistence type="predicted"/>
<dbReference type="PANTHER" id="PTHR42720:SF1">
    <property type="entry name" value="GLYCEROL 3-PHOSPHATE OXIDASE"/>
    <property type="match status" value="1"/>
</dbReference>
<dbReference type="InterPro" id="IPR036188">
    <property type="entry name" value="FAD/NAD-bd_sf"/>
</dbReference>
<organism evidence="2 4">
    <name type="scientific">Rotaria socialis</name>
    <dbReference type="NCBI Taxonomy" id="392032"/>
    <lineage>
        <taxon>Eukaryota</taxon>
        <taxon>Metazoa</taxon>
        <taxon>Spiralia</taxon>
        <taxon>Gnathifera</taxon>
        <taxon>Rotifera</taxon>
        <taxon>Eurotatoria</taxon>
        <taxon>Bdelloidea</taxon>
        <taxon>Philodinida</taxon>
        <taxon>Philodinidae</taxon>
        <taxon>Rotaria</taxon>
    </lineage>
</organism>
<dbReference type="InterPro" id="IPR006076">
    <property type="entry name" value="FAD-dep_OxRdtase"/>
</dbReference>
<dbReference type="InterPro" id="IPR052745">
    <property type="entry name" value="G3P_Oxidase/Oxidoreductase"/>
</dbReference>
<sequence>MCAVYDIIIIGGGIVGLGVFRQLLLNGYKNVLLLEKSSQIITGASCGNSGILHTGFDTVPQTLESKLVKRGYELYQSFAQDVPLPIKKIGAYIVAWKSEELEILKQILDTAHEVSLSLKWL</sequence>
<dbReference type="Pfam" id="PF01266">
    <property type="entry name" value="DAO"/>
    <property type="match status" value="1"/>
</dbReference>
<accession>A0A817PDJ3</accession>
<protein>
    <recommendedName>
        <fullName evidence="1">FAD dependent oxidoreductase domain-containing protein</fullName>
    </recommendedName>
</protein>
<feature type="domain" description="FAD dependent oxidoreductase" evidence="1">
    <location>
        <begin position="6"/>
        <end position="111"/>
    </location>
</feature>
<evidence type="ECO:0000313" key="2">
    <source>
        <dbReference type="EMBL" id="CAF3155409.1"/>
    </source>
</evidence>
<name>A0A817PDJ3_9BILA</name>
<comment type="caution">
    <text evidence="2">The sequence shown here is derived from an EMBL/GenBank/DDBJ whole genome shotgun (WGS) entry which is preliminary data.</text>
</comment>
<evidence type="ECO:0000313" key="3">
    <source>
        <dbReference type="EMBL" id="CAF3615238.1"/>
    </source>
</evidence>
<evidence type="ECO:0000259" key="1">
    <source>
        <dbReference type="Pfam" id="PF01266"/>
    </source>
</evidence>
<dbReference type="PANTHER" id="PTHR42720">
    <property type="entry name" value="GLYCEROL-3-PHOSPHATE DEHYDROGENASE"/>
    <property type="match status" value="1"/>
</dbReference>
<dbReference type="AlphaFoldDB" id="A0A817PDJ3"/>
<dbReference type="SUPFAM" id="SSF51905">
    <property type="entry name" value="FAD/NAD(P)-binding domain"/>
    <property type="match status" value="1"/>
</dbReference>
<evidence type="ECO:0000313" key="4">
    <source>
        <dbReference type="Proteomes" id="UP000663825"/>
    </source>
</evidence>
<dbReference type="Proteomes" id="UP000663872">
    <property type="component" value="Unassembled WGS sequence"/>
</dbReference>
<dbReference type="EMBL" id="CAJNXB010001293">
    <property type="protein sequence ID" value="CAF3155409.1"/>
    <property type="molecule type" value="Genomic_DNA"/>
</dbReference>
<dbReference type="OrthoDB" id="498204at2759"/>
<dbReference type="Gene3D" id="3.50.50.60">
    <property type="entry name" value="FAD/NAD(P)-binding domain"/>
    <property type="match status" value="1"/>
</dbReference>
<dbReference type="EMBL" id="CAJNYT010003922">
    <property type="protein sequence ID" value="CAF3615238.1"/>
    <property type="molecule type" value="Genomic_DNA"/>
</dbReference>
<dbReference type="Proteomes" id="UP000663825">
    <property type="component" value="Unassembled WGS sequence"/>
</dbReference>